<proteinExistence type="predicted"/>
<evidence type="ECO:0000313" key="3">
    <source>
        <dbReference type="EMBL" id="PTL35894.1"/>
    </source>
</evidence>
<evidence type="ECO:0000313" key="4">
    <source>
        <dbReference type="Proteomes" id="UP000241436"/>
    </source>
</evidence>
<feature type="domain" description="Ribbon-helix-helix protein CopG" evidence="2">
    <location>
        <begin position="8"/>
        <end position="47"/>
    </location>
</feature>
<feature type="coiled-coil region" evidence="1">
    <location>
        <begin position="35"/>
        <end position="62"/>
    </location>
</feature>
<name>A0A2T4TXN6_9BACT</name>
<gene>
    <name evidence="3" type="ORF">CLG94_09085</name>
</gene>
<dbReference type="EMBL" id="NVQC01000022">
    <property type="protein sequence ID" value="PTL35894.1"/>
    <property type="molecule type" value="Genomic_DNA"/>
</dbReference>
<reference evidence="3 4" key="1">
    <citation type="submission" date="2017-09" db="EMBL/GenBank/DDBJ databases">
        <title>Bloom of a denitrifying methanotroph, Candidatus Methylomirabilis limnetica, in a deep stratified lake.</title>
        <authorList>
            <person name="Graf J.S."/>
            <person name="Marchant H.K."/>
            <person name="Tienken D."/>
            <person name="Hach P.F."/>
            <person name="Brand A."/>
            <person name="Schubert C.J."/>
            <person name="Kuypers M.M."/>
            <person name="Milucka J."/>
        </authorList>
    </citation>
    <scope>NUCLEOTIDE SEQUENCE [LARGE SCALE GENOMIC DNA]</scope>
    <source>
        <strain evidence="3 4">Zug</strain>
    </source>
</reference>
<dbReference type="AlphaFoldDB" id="A0A2T4TXN6"/>
<sequence length="94" mass="10783">MNMPIIAKRMTFRLHQPTVESIDELVKDGVAPSKAALIERLVEQARRRHQQHQREAEAFRQYQAAFSDPCYRTEQDAIAEDFARADAETAAQIV</sequence>
<accession>A0A2T4TXN6</accession>
<evidence type="ECO:0000256" key="1">
    <source>
        <dbReference type="SAM" id="Coils"/>
    </source>
</evidence>
<dbReference type="GO" id="GO:0006355">
    <property type="term" value="P:regulation of DNA-templated transcription"/>
    <property type="evidence" value="ECO:0007669"/>
    <property type="project" value="InterPro"/>
</dbReference>
<dbReference type="Proteomes" id="UP000241436">
    <property type="component" value="Unassembled WGS sequence"/>
</dbReference>
<evidence type="ECO:0000259" key="2">
    <source>
        <dbReference type="Pfam" id="PF01402"/>
    </source>
</evidence>
<dbReference type="Pfam" id="PF01402">
    <property type="entry name" value="RHH_1"/>
    <property type="match status" value="1"/>
</dbReference>
<reference evidence="4" key="2">
    <citation type="journal article" date="2018" name="Environ. Microbiol.">
        <title>Bloom of a denitrifying methanotroph, 'Candidatus Methylomirabilis limnetica', in a deep stratified lake.</title>
        <authorList>
            <person name="Graf J.S."/>
            <person name="Mayr M.J."/>
            <person name="Marchant H.K."/>
            <person name="Tienken D."/>
            <person name="Hach P.F."/>
            <person name="Brand A."/>
            <person name="Schubert C.J."/>
            <person name="Kuypers M.M."/>
            <person name="Milucka J."/>
        </authorList>
    </citation>
    <scope>NUCLEOTIDE SEQUENCE [LARGE SCALE GENOMIC DNA]</scope>
    <source>
        <strain evidence="4">Zug</strain>
    </source>
</reference>
<comment type="caution">
    <text evidence="3">The sequence shown here is derived from an EMBL/GenBank/DDBJ whole genome shotgun (WGS) entry which is preliminary data.</text>
</comment>
<keyword evidence="1" id="KW-0175">Coiled coil</keyword>
<dbReference type="InterPro" id="IPR002145">
    <property type="entry name" value="CopG"/>
</dbReference>
<organism evidence="3 4">
    <name type="scientific">Candidatus Methylomirabilis limnetica</name>
    <dbReference type="NCBI Taxonomy" id="2033718"/>
    <lineage>
        <taxon>Bacteria</taxon>
        <taxon>Candidatus Methylomirabilota</taxon>
        <taxon>Candidatus Methylomirabilia</taxon>
        <taxon>Candidatus Methylomirabilales</taxon>
        <taxon>Candidatus Methylomirabilaceae</taxon>
        <taxon>Candidatus Methylomirabilis</taxon>
    </lineage>
</organism>
<keyword evidence="4" id="KW-1185">Reference proteome</keyword>
<protein>
    <recommendedName>
        <fullName evidence="2">Ribbon-helix-helix protein CopG domain-containing protein</fullName>
    </recommendedName>
</protein>